<reference evidence="2" key="2">
    <citation type="submission" date="2020-11" db="EMBL/GenBank/DDBJ databases">
        <authorList>
            <person name="McCartney M.A."/>
            <person name="Auch B."/>
            <person name="Kono T."/>
            <person name="Mallez S."/>
            <person name="Becker A."/>
            <person name="Gohl D.M."/>
            <person name="Silverstein K.A.T."/>
            <person name="Koren S."/>
            <person name="Bechman K.B."/>
            <person name="Herman A."/>
            <person name="Abrahante J.E."/>
            <person name="Garbe J."/>
        </authorList>
    </citation>
    <scope>NUCLEOTIDE SEQUENCE</scope>
    <source>
        <strain evidence="2">Duluth1</strain>
        <tissue evidence="2">Whole animal</tissue>
    </source>
</reference>
<dbReference type="EMBL" id="JAIWYP010000008">
    <property type="protein sequence ID" value="KAH3787409.1"/>
    <property type="molecule type" value="Genomic_DNA"/>
</dbReference>
<keyword evidence="3" id="KW-1185">Reference proteome</keyword>
<keyword evidence="1" id="KW-0812">Transmembrane</keyword>
<dbReference type="AlphaFoldDB" id="A0A9D4EXD8"/>
<protein>
    <submittedName>
        <fullName evidence="2">Uncharacterized protein</fullName>
    </submittedName>
</protein>
<name>A0A9D4EXD8_DREPO</name>
<sequence length="59" mass="6156">MLASLQSFGSSPELMDCWLIAVIAGASSVAQVWITLLGISSGPPALLTVRFFSNLCTPS</sequence>
<gene>
    <name evidence="2" type="ORF">DPMN_165533</name>
</gene>
<keyword evidence="1" id="KW-0472">Membrane</keyword>
<dbReference type="Proteomes" id="UP000828390">
    <property type="component" value="Unassembled WGS sequence"/>
</dbReference>
<comment type="caution">
    <text evidence="2">The sequence shown here is derived from an EMBL/GenBank/DDBJ whole genome shotgun (WGS) entry which is preliminary data.</text>
</comment>
<evidence type="ECO:0000313" key="3">
    <source>
        <dbReference type="Proteomes" id="UP000828390"/>
    </source>
</evidence>
<feature type="transmembrane region" description="Helical" evidence="1">
    <location>
        <begin position="18"/>
        <end position="39"/>
    </location>
</feature>
<reference evidence="2" key="1">
    <citation type="journal article" date="2019" name="bioRxiv">
        <title>The Genome of the Zebra Mussel, Dreissena polymorpha: A Resource for Invasive Species Research.</title>
        <authorList>
            <person name="McCartney M.A."/>
            <person name="Auch B."/>
            <person name="Kono T."/>
            <person name="Mallez S."/>
            <person name="Zhang Y."/>
            <person name="Obille A."/>
            <person name="Becker A."/>
            <person name="Abrahante J.E."/>
            <person name="Garbe J."/>
            <person name="Badalamenti J.P."/>
            <person name="Herman A."/>
            <person name="Mangelson H."/>
            <person name="Liachko I."/>
            <person name="Sullivan S."/>
            <person name="Sone E.D."/>
            <person name="Koren S."/>
            <person name="Silverstein K.A.T."/>
            <person name="Beckman K.B."/>
            <person name="Gohl D.M."/>
        </authorList>
    </citation>
    <scope>NUCLEOTIDE SEQUENCE</scope>
    <source>
        <strain evidence="2">Duluth1</strain>
        <tissue evidence="2">Whole animal</tissue>
    </source>
</reference>
<accession>A0A9D4EXD8</accession>
<evidence type="ECO:0000313" key="2">
    <source>
        <dbReference type="EMBL" id="KAH3787409.1"/>
    </source>
</evidence>
<keyword evidence="1" id="KW-1133">Transmembrane helix</keyword>
<organism evidence="2 3">
    <name type="scientific">Dreissena polymorpha</name>
    <name type="common">Zebra mussel</name>
    <name type="synonym">Mytilus polymorpha</name>
    <dbReference type="NCBI Taxonomy" id="45954"/>
    <lineage>
        <taxon>Eukaryota</taxon>
        <taxon>Metazoa</taxon>
        <taxon>Spiralia</taxon>
        <taxon>Lophotrochozoa</taxon>
        <taxon>Mollusca</taxon>
        <taxon>Bivalvia</taxon>
        <taxon>Autobranchia</taxon>
        <taxon>Heteroconchia</taxon>
        <taxon>Euheterodonta</taxon>
        <taxon>Imparidentia</taxon>
        <taxon>Neoheterodontei</taxon>
        <taxon>Myida</taxon>
        <taxon>Dreissenoidea</taxon>
        <taxon>Dreissenidae</taxon>
        <taxon>Dreissena</taxon>
    </lineage>
</organism>
<evidence type="ECO:0000256" key="1">
    <source>
        <dbReference type="SAM" id="Phobius"/>
    </source>
</evidence>
<proteinExistence type="predicted"/>